<dbReference type="InParanoid" id="A0A5C3Q4D7"/>
<dbReference type="EMBL" id="ML210983">
    <property type="protein sequence ID" value="TFK93323.1"/>
    <property type="molecule type" value="Genomic_DNA"/>
</dbReference>
<feature type="compositionally biased region" description="Polar residues" evidence="1">
    <location>
        <begin position="36"/>
        <end position="47"/>
    </location>
</feature>
<keyword evidence="4" id="KW-1185">Reference proteome</keyword>
<feature type="region of interest" description="Disordered" evidence="1">
    <location>
        <begin position="28"/>
        <end position="54"/>
    </location>
</feature>
<evidence type="ECO:0000313" key="4">
    <source>
        <dbReference type="Proteomes" id="UP000308197"/>
    </source>
</evidence>
<proteinExistence type="predicted"/>
<gene>
    <name evidence="3" type="ORF">K466DRAFT_129247</name>
</gene>
<dbReference type="AlphaFoldDB" id="A0A5C3Q4D7"/>
<evidence type="ECO:0008006" key="5">
    <source>
        <dbReference type="Google" id="ProtNLM"/>
    </source>
</evidence>
<dbReference type="Proteomes" id="UP000308197">
    <property type="component" value="Unassembled WGS sequence"/>
</dbReference>
<feature type="chain" id="PRO_5022704409" description="Secreted protein" evidence="2">
    <location>
        <begin position="22"/>
        <end position="167"/>
    </location>
</feature>
<evidence type="ECO:0000256" key="2">
    <source>
        <dbReference type="SAM" id="SignalP"/>
    </source>
</evidence>
<evidence type="ECO:0000313" key="3">
    <source>
        <dbReference type="EMBL" id="TFK93323.1"/>
    </source>
</evidence>
<accession>A0A5C3Q4D7</accession>
<protein>
    <recommendedName>
        <fullName evidence="5">Secreted protein</fullName>
    </recommendedName>
</protein>
<reference evidence="3 4" key="1">
    <citation type="journal article" date="2019" name="Nat. Ecol. Evol.">
        <title>Megaphylogeny resolves global patterns of mushroom evolution.</title>
        <authorList>
            <person name="Varga T."/>
            <person name="Krizsan K."/>
            <person name="Foldi C."/>
            <person name="Dima B."/>
            <person name="Sanchez-Garcia M."/>
            <person name="Sanchez-Ramirez S."/>
            <person name="Szollosi G.J."/>
            <person name="Szarkandi J.G."/>
            <person name="Papp V."/>
            <person name="Albert L."/>
            <person name="Andreopoulos W."/>
            <person name="Angelini C."/>
            <person name="Antonin V."/>
            <person name="Barry K.W."/>
            <person name="Bougher N.L."/>
            <person name="Buchanan P."/>
            <person name="Buyck B."/>
            <person name="Bense V."/>
            <person name="Catcheside P."/>
            <person name="Chovatia M."/>
            <person name="Cooper J."/>
            <person name="Damon W."/>
            <person name="Desjardin D."/>
            <person name="Finy P."/>
            <person name="Geml J."/>
            <person name="Haridas S."/>
            <person name="Hughes K."/>
            <person name="Justo A."/>
            <person name="Karasinski D."/>
            <person name="Kautmanova I."/>
            <person name="Kiss B."/>
            <person name="Kocsube S."/>
            <person name="Kotiranta H."/>
            <person name="LaButti K.M."/>
            <person name="Lechner B.E."/>
            <person name="Liimatainen K."/>
            <person name="Lipzen A."/>
            <person name="Lukacs Z."/>
            <person name="Mihaltcheva S."/>
            <person name="Morgado L.N."/>
            <person name="Niskanen T."/>
            <person name="Noordeloos M.E."/>
            <person name="Ohm R.A."/>
            <person name="Ortiz-Santana B."/>
            <person name="Ovrebo C."/>
            <person name="Racz N."/>
            <person name="Riley R."/>
            <person name="Savchenko A."/>
            <person name="Shiryaev A."/>
            <person name="Soop K."/>
            <person name="Spirin V."/>
            <person name="Szebenyi C."/>
            <person name="Tomsovsky M."/>
            <person name="Tulloss R.E."/>
            <person name="Uehling J."/>
            <person name="Grigoriev I.V."/>
            <person name="Vagvolgyi C."/>
            <person name="Papp T."/>
            <person name="Martin F.M."/>
            <person name="Miettinen O."/>
            <person name="Hibbett D.S."/>
            <person name="Nagy L.G."/>
        </authorList>
    </citation>
    <scope>NUCLEOTIDE SEQUENCE [LARGE SCALE GENOMIC DNA]</scope>
    <source>
        <strain evidence="3 4">HHB13444</strain>
    </source>
</reference>
<organism evidence="3 4">
    <name type="scientific">Polyporus arcularius HHB13444</name>
    <dbReference type="NCBI Taxonomy" id="1314778"/>
    <lineage>
        <taxon>Eukaryota</taxon>
        <taxon>Fungi</taxon>
        <taxon>Dikarya</taxon>
        <taxon>Basidiomycota</taxon>
        <taxon>Agaricomycotina</taxon>
        <taxon>Agaricomycetes</taxon>
        <taxon>Polyporales</taxon>
        <taxon>Polyporaceae</taxon>
        <taxon>Polyporus</taxon>
    </lineage>
</organism>
<feature type="signal peptide" evidence="2">
    <location>
        <begin position="1"/>
        <end position="21"/>
    </location>
</feature>
<keyword evidence="2" id="KW-0732">Signal</keyword>
<sequence length="167" mass="18037">MELSGQLSLVSLALLCGPTYPGSFNHVSGCTKRSRPSSAVTRGQSAQRRARSHGLLPNAKNHVWRASHFHSFLGASFGESPYPSLRLPCRQAGPLPVCATSGRPHASSPPSWTGPSGMLPPRRAGMYSPPLRLCITLGLASIASLVELTQVLRIMRVRRMRTSVLRV</sequence>
<evidence type="ECO:0000256" key="1">
    <source>
        <dbReference type="SAM" id="MobiDB-lite"/>
    </source>
</evidence>
<name>A0A5C3Q4D7_9APHY</name>